<feature type="compositionally biased region" description="Basic residues" evidence="1">
    <location>
        <begin position="40"/>
        <end position="58"/>
    </location>
</feature>
<evidence type="ECO:0000313" key="3">
    <source>
        <dbReference type="EnsemblPlants" id="ORGLA07G0142200.1"/>
    </source>
</evidence>
<keyword evidence="4" id="KW-1185">Reference proteome</keyword>
<protein>
    <submittedName>
        <fullName evidence="3">Uncharacterized protein</fullName>
    </submittedName>
</protein>
<feature type="chain" id="PRO_5003649947" evidence="2">
    <location>
        <begin position="21"/>
        <end position="180"/>
    </location>
</feature>
<feature type="signal peptide" evidence="2">
    <location>
        <begin position="1"/>
        <end position="20"/>
    </location>
</feature>
<dbReference type="HOGENOM" id="CLU_1498570_0_0_1"/>
<dbReference type="RefSeq" id="XP_052162835.1">
    <property type="nucleotide sequence ID" value="XM_052306875.1"/>
</dbReference>
<dbReference type="Gramene" id="ORGLA07G0142200.1">
    <property type="protein sequence ID" value="ORGLA07G0142200.1"/>
    <property type="gene ID" value="ORGLA07G0142200"/>
</dbReference>
<name>I1QBD0_ORYGL</name>
<dbReference type="KEGG" id="ogl:127779942"/>
<feature type="region of interest" description="Disordered" evidence="1">
    <location>
        <begin position="31"/>
        <end position="58"/>
    </location>
</feature>
<dbReference type="GeneID" id="127779942"/>
<sequence>MARVEAVVVCLLIIAMDVVAGVLGIHAEKAQHQAAGPARLRARRRGGRRSGGVARHRQRRRRVLLRLLPRPPRHAQPADGVLRPRHLVDRAGGGVGAADPGGAAERREEGGQVRPPAPPLPLHRRHPLLRPRPLLPRLLRLRQRRQAGGGRPPPLIDSLLLIHFSCRNGMKTNVGGVVFA</sequence>
<dbReference type="Proteomes" id="UP000007306">
    <property type="component" value="Chromosome 7"/>
</dbReference>
<dbReference type="EnsemblPlants" id="ORGLA07G0142200.1">
    <property type="protein sequence ID" value="ORGLA07G0142200.1"/>
    <property type="gene ID" value="ORGLA07G0142200"/>
</dbReference>
<gene>
    <name evidence="3" type="primary">LOC127779942</name>
</gene>
<accession>I1QBD0</accession>
<evidence type="ECO:0000313" key="4">
    <source>
        <dbReference type="Proteomes" id="UP000007306"/>
    </source>
</evidence>
<feature type="region of interest" description="Disordered" evidence="1">
    <location>
        <begin position="90"/>
        <end position="127"/>
    </location>
</feature>
<evidence type="ECO:0000256" key="2">
    <source>
        <dbReference type="SAM" id="SignalP"/>
    </source>
</evidence>
<organism evidence="3 4">
    <name type="scientific">Oryza glaberrima</name>
    <name type="common">African rice</name>
    <dbReference type="NCBI Taxonomy" id="4538"/>
    <lineage>
        <taxon>Eukaryota</taxon>
        <taxon>Viridiplantae</taxon>
        <taxon>Streptophyta</taxon>
        <taxon>Embryophyta</taxon>
        <taxon>Tracheophyta</taxon>
        <taxon>Spermatophyta</taxon>
        <taxon>Magnoliopsida</taxon>
        <taxon>Liliopsida</taxon>
        <taxon>Poales</taxon>
        <taxon>Poaceae</taxon>
        <taxon>BOP clade</taxon>
        <taxon>Oryzoideae</taxon>
        <taxon>Oryzeae</taxon>
        <taxon>Oryzinae</taxon>
        <taxon>Oryza</taxon>
    </lineage>
</organism>
<keyword evidence="2" id="KW-0732">Signal</keyword>
<reference evidence="3" key="1">
    <citation type="submission" date="2015-06" db="UniProtKB">
        <authorList>
            <consortium name="EnsemblPlants"/>
        </authorList>
    </citation>
    <scope>IDENTIFICATION</scope>
</reference>
<dbReference type="AlphaFoldDB" id="I1QBD0"/>
<evidence type="ECO:0000256" key="1">
    <source>
        <dbReference type="SAM" id="MobiDB-lite"/>
    </source>
</evidence>
<proteinExistence type="predicted"/>
<reference evidence="3 4" key="2">
    <citation type="submission" date="2018-04" db="EMBL/GenBank/DDBJ databases">
        <title>OglaRS2 (Oryza glaberrima Reference Sequence Version 2).</title>
        <authorList>
            <person name="Zhang J."/>
            <person name="Kudrna D."/>
            <person name="Lee S."/>
            <person name="Talag J."/>
            <person name="Rajasekar S."/>
            <person name="Wing R.A."/>
        </authorList>
    </citation>
    <scope>NUCLEOTIDE SEQUENCE [LARGE SCALE GENOMIC DNA]</scope>
    <source>
        <strain evidence="3 4">cv. IRGC 96717</strain>
    </source>
</reference>